<comment type="subcellular location">
    <subcellularLocation>
        <location evidence="1">Endoplasmic reticulum membrane</location>
        <topology evidence="1">Multi-pass membrane protein</topology>
    </subcellularLocation>
</comment>
<dbReference type="GO" id="GO:0007035">
    <property type="term" value="P:vacuolar acidification"/>
    <property type="evidence" value="ECO:0007669"/>
    <property type="project" value="EnsemblFungi"/>
</dbReference>
<dbReference type="AlphaFoldDB" id="A0A1E4SFH6"/>
<dbReference type="GO" id="GO:0005789">
    <property type="term" value="C:endoplasmic reticulum membrane"/>
    <property type="evidence" value="ECO:0007669"/>
    <property type="project" value="UniProtKB-SubCell"/>
</dbReference>
<reference evidence="8" key="1">
    <citation type="submission" date="2016-05" db="EMBL/GenBank/DDBJ databases">
        <title>Comparative genomics of biotechnologically important yeasts.</title>
        <authorList>
            <consortium name="DOE Joint Genome Institute"/>
            <person name="Riley R."/>
            <person name="Haridas S."/>
            <person name="Wolfe K.H."/>
            <person name="Lopes M.R."/>
            <person name="Hittinger C.T."/>
            <person name="Goker M."/>
            <person name="Salamov A."/>
            <person name="Wisecaver J."/>
            <person name="Long T.M."/>
            <person name="Aerts A.L."/>
            <person name="Barry K."/>
            <person name="Choi C."/>
            <person name="Clum A."/>
            <person name="Coughlan A.Y."/>
            <person name="Deshpande S."/>
            <person name="Douglass A.P."/>
            <person name="Hanson S.J."/>
            <person name="Klenk H.-P."/>
            <person name="Labutti K."/>
            <person name="Lapidus A."/>
            <person name="Lindquist E."/>
            <person name="Lipzen A."/>
            <person name="Meier-Kolthoff J.P."/>
            <person name="Ohm R.A."/>
            <person name="Otillar R.P."/>
            <person name="Pangilinan J."/>
            <person name="Peng Y."/>
            <person name="Rokas A."/>
            <person name="Rosa C.A."/>
            <person name="Scheuner C."/>
            <person name="Sibirny A.A."/>
            <person name="Slot J.C."/>
            <person name="Stielow J.B."/>
            <person name="Sun H."/>
            <person name="Kurtzman C.P."/>
            <person name="Blackwell M."/>
            <person name="Grigoriev I.V."/>
            <person name="Jeffries T.W."/>
        </authorList>
    </citation>
    <scope>NUCLEOTIDE SEQUENCE [LARGE SCALE GENOMIC DNA]</scope>
    <source>
        <strain evidence="8">NRRL Y-17324</strain>
    </source>
</reference>
<proteinExistence type="predicted"/>
<dbReference type="OrthoDB" id="19981at2759"/>
<evidence type="ECO:0000313" key="7">
    <source>
        <dbReference type="EMBL" id="ODV78261.1"/>
    </source>
</evidence>
<feature type="transmembrane region" description="Helical" evidence="6">
    <location>
        <begin position="126"/>
        <end position="146"/>
    </location>
</feature>
<evidence type="ECO:0000256" key="3">
    <source>
        <dbReference type="ARBA" id="ARBA00022824"/>
    </source>
</evidence>
<organism evidence="7 8">
    <name type="scientific">Suhomyces tanzawaensis NRRL Y-17324</name>
    <dbReference type="NCBI Taxonomy" id="984487"/>
    <lineage>
        <taxon>Eukaryota</taxon>
        <taxon>Fungi</taxon>
        <taxon>Dikarya</taxon>
        <taxon>Ascomycota</taxon>
        <taxon>Saccharomycotina</taxon>
        <taxon>Pichiomycetes</taxon>
        <taxon>Debaryomycetaceae</taxon>
        <taxon>Suhomyces</taxon>
    </lineage>
</organism>
<keyword evidence="5 6" id="KW-0472">Membrane</keyword>
<dbReference type="InterPro" id="IPR021013">
    <property type="entry name" value="ATPase_Vma12"/>
</dbReference>
<dbReference type="GO" id="GO:1990871">
    <property type="term" value="C:Vma12-Vma22 assembly complex"/>
    <property type="evidence" value="ECO:0007669"/>
    <property type="project" value="EnsemblFungi"/>
</dbReference>
<dbReference type="EMBL" id="KV453913">
    <property type="protein sequence ID" value="ODV78261.1"/>
    <property type="molecule type" value="Genomic_DNA"/>
</dbReference>
<name>A0A1E4SFH6_9ASCO</name>
<evidence type="ECO:0000256" key="2">
    <source>
        <dbReference type="ARBA" id="ARBA00022692"/>
    </source>
</evidence>
<keyword evidence="8" id="KW-1185">Reference proteome</keyword>
<dbReference type="GO" id="GO:0070072">
    <property type="term" value="P:vacuolar proton-transporting V-type ATPase complex assembly"/>
    <property type="evidence" value="ECO:0007669"/>
    <property type="project" value="EnsemblFungi"/>
</dbReference>
<protein>
    <recommendedName>
        <fullName evidence="9">Vacuolar ATPase assembly integral membrane protein</fullName>
    </recommendedName>
</protein>
<dbReference type="Pfam" id="PF11712">
    <property type="entry name" value="Vma12"/>
    <property type="match status" value="1"/>
</dbReference>
<dbReference type="PANTHER" id="PTHR31394">
    <property type="entry name" value="TRANSMEMBRANE PROTEIN 199"/>
    <property type="match status" value="1"/>
</dbReference>
<dbReference type="RefSeq" id="XP_020063383.1">
    <property type="nucleotide sequence ID" value="XM_020211723.1"/>
</dbReference>
<evidence type="ECO:0000256" key="4">
    <source>
        <dbReference type="ARBA" id="ARBA00022989"/>
    </source>
</evidence>
<evidence type="ECO:0000256" key="1">
    <source>
        <dbReference type="ARBA" id="ARBA00004477"/>
    </source>
</evidence>
<dbReference type="STRING" id="984487.A0A1E4SFH6"/>
<evidence type="ECO:0000256" key="6">
    <source>
        <dbReference type="SAM" id="Phobius"/>
    </source>
</evidence>
<evidence type="ECO:0000313" key="8">
    <source>
        <dbReference type="Proteomes" id="UP000094285"/>
    </source>
</evidence>
<dbReference type="GeneID" id="30985859"/>
<sequence length="212" mass="24653">MTLFEITPELKKIIEESPLEPKLAGELVAQKYISHTNLAQFYNLYHPTPTFLGLVQKARLRTRNYDEPKKAQTPEFIKSMERLRLEAKEREYERLVNPSPQHQTLYEQSNDQLTPAQAHKELKSQVTTIVNILISVASVAYAIWYWTDTSWKLKDSYRILLCLFFALLVLVAEVVVYLGYLNKIEDAKVTERRTKEVKKVLRSVDLIALKVV</sequence>
<evidence type="ECO:0008006" key="9">
    <source>
        <dbReference type="Google" id="ProtNLM"/>
    </source>
</evidence>
<accession>A0A1E4SFH6</accession>
<dbReference type="Proteomes" id="UP000094285">
    <property type="component" value="Unassembled WGS sequence"/>
</dbReference>
<dbReference type="PANTHER" id="PTHR31394:SF1">
    <property type="entry name" value="TRANSMEMBRANE PROTEIN 199"/>
    <property type="match status" value="1"/>
</dbReference>
<gene>
    <name evidence="7" type="ORF">CANTADRAFT_90627</name>
</gene>
<keyword evidence="4 6" id="KW-1133">Transmembrane helix</keyword>
<feature type="transmembrane region" description="Helical" evidence="6">
    <location>
        <begin position="158"/>
        <end position="180"/>
    </location>
</feature>
<keyword evidence="2 6" id="KW-0812">Transmembrane</keyword>
<evidence type="ECO:0000256" key="5">
    <source>
        <dbReference type="ARBA" id="ARBA00023136"/>
    </source>
</evidence>
<keyword evidence="3" id="KW-0256">Endoplasmic reticulum</keyword>